<gene>
    <name evidence="1" type="ORF">WJX73_000314</name>
</gene>
<name>A0AAW1P8U0_9CHLO</name>
<protein>
    <submittedName>
        <fullName evidence="1">Uncharacterized protein</fullName>
    </submittedName>
</protein>
<dbReference type="Proteomes" id="UP001465755">
    <property type="component" value="Unassembled WGS sequence"/>
</dbReference>
<evidence type="ECO:0000313" key="1">
    <source>
        <dbReference type="EMBL" id="KAK9805072.1"/>
    </source>
</evidence>
<dbReference type="AlphaFoldDB" id="A0AAW1P8U0"/>
<proteinExistence type="predicted"/>
<dbReference type="EMBL" id="JALJOQ010000045">
    <property type="protein sequence ID" value="KAK9805072.1"/>
    <property type="molecule type" value="Genomic_DNA"/>
</dbReference>
<accession>A0AAW1P8U0</accession>
<reference evidence="1 2" key="1">
    <citation type="journal article" date="2024" name="Nat. Commun.">
        <title>Phylogenomics reveals the evolutionary origins of lichenization in chlorophyte algae.</title>
        <authorList>
            <person name="Puginier C."/>
            <person name="Libourel C."/>
            <person name="Otte J."/>
            <person name="Skaloud P."/>
            <person name="Haon M."/>
            <person name="Grisel S."/>
            <person name="Petersen M."/>
            <person name="Berrin J.G."/>
            <person name="Delaux P.M."/>
            <person name="Dal Grande F."/>
            <person name="Keller J."/>
        </authorList>
    </citation>
    <scope>NUCLEOTIDE SEQUENCE [LARGE SCALE GENOMIC DNA]</scope>
    <source>
        <strain evidence="1 2">SAG 2036</strain>
    </source>
</reference>
<organism evidence="1 2">
    <name type="scientific">Symbiochloris irregularis</name>
    <dbReference type="NCBI Taxonomy" id="706552"/>
    <lineage>
        <taxon>Eukaryota</taxon>
        <taxon>Viridiplantae</taxon>
        <taxon>Chlorophyta</taxon>
        <taxon>core chlorophytes</taxon>
        <taxon>Trebouxiophyceae</taxon>
        <taxon>Trebouxiales</taxon>
        <taxon>Trebouxiaceae</taxon>
        <taxon>Symbiochloris</taxon>
    </lineage>
</organism>
<comment type="caution">
    <text evidence="1">The sequence shown here is derived from an EMBL/GenBank/DDBJ whole genome shotgun (WGS) entry which is preliminary data.</text>
</comment>
<keyword evidence="2" id="KW-1185">Reference proteome</keyword>
<sequence>MPHGTTLPLHPGVHAHILGGGYDQYRAQEELIRAVYSGNQGRVATNFPAVARSVGLMDDASKATHNLLDLLVSKARGLQVLVFDGGVYEADRRRSQRHATWAARGVKIVQADLSSVQGKHDLLNSGQLQNMEAFIFLGGTAHWFEESG</sequence>
<evidence type="ECO:0000313" key="2">
    <source>
        <dbReference type="Proteomes" id="UP001465755"/>
    </source>
</evidence>